<evidence type="ECO:0000313" key="2">
    <source>
        <dbReference type="EMBL" id="RRT80694.1"/>
    </source>
</evidence>
<reference evidence="2 3" key="1">
    <citation type="journal article" date="2014" name="Agronomy (Basel)">
        <title>A Draft Genome Sequence for Ensete ventricosum, the Drought-Tolerant Tree Against Hunger.</title>
        <authorList>
            <person name="Harrison J."/>
            <person name="Moore K.A."/>
            <person name="Paszkiewicz K."/>
            <person name="Jones T."/>
            <person name="Grant M."/>
            <person name="Ambacheew D."/>
            <person name="Muzemil S."/>
            <person name="Studholme D.J."/>
        </authorList>
    </citation>
    <scope>NUCLEOTIDE SEQUENCE [LARGE SCALE GENOMIC DNA]</scope>
</reference>
<dbReference type="PANTHER" id="PTHR11999:SF70">
    <property type="entry name" value="MIP05841P"/>
    <property type="match status" value="1"/>
</dbReference>
<comment type="caution">
    <text evidence="2">The sequence shown here is derived from an EMBL/GenBank/DDBJ whole genome shotgun (WGS) entry which is preliminary data.</text>
</comment>
<proteinExistence type="predicted"/>
<protein>
    <submittedName>
        <fullName evidence="2">Uncharacterized protein</fullName>
    </submittedName>
</protein>
<accession>A0A427AWP9</accession>
<keyword evidence="1" id="KW-0456">Lyase</keyword>
<dbReference type="Gene3D" id="3.90.1150.10">
    <property type="entry name" value="Aspartate Aminotransferase, domain 1"/>
    <property type="match status" value="1"/>
</dbReference>
<dbReference type="InterPro" id="IPR010977">
    <property type="entry name" value="Aromatic_deC"/>
</dbReference>
<sequence length="94" mass="10846">MSPLCFSFGYCANYQASQENAVVDFKDWQIPLGRRFRYHSLYMYNACCINPAICVLSGNFILRFAVGAPLTEDRHIKIAWQVLQEQATTLLKDY</sequence>
<name>A0A427AWP9_ENSVE</name>
<evidence type="ECO:0000313" key="3">
    <source>
        <dbReference type="Proteomes" id="UP000287651"/>
    </source>
</evidence>
<dbReference type="GO" id="GO:0005737">
    <property type="term" value="C:cytoplasm"/>
    <property type="evidence" value="ECO:0007669"/>
    <property type="project" value="TreeGrafter"/>
</dbReference>
<dbReference type="AlphaFoldDB" id="A0A427AWP9"/>
<dbReference type="Proteomes" id="UP000287651">
    <property type="component" value="Unassembled WGS sequence"/>
</dbReference>
<gene>
    <name evidence="2" type="ORF">B296_00006910</name>
</gene>
<dbReference type="GO" id="GO:0016831">
    <property type="term" value="F:carboxy-lyase activity"/>
    <property type="evidence" value="ECO:0007669"/>
    <property type="project" value="UniProtKB-KW"/>
</dbReference>
<keyword evidence="1" id="KW-0210">Decarboxylase</keyword>
<dbReference type="EMBL" id="AMZH03001083">
    <property type="protein sequence ID" value="RRT80694.1"/>
    <property type="molecule type" value="Genomic_DNA"/>
</dbReference>
<dbReference type="InterPro" id="IPR015422">
    <property type="entry name" value="PyrdxlP-dep_Trfase_small"/>
</dbReference>
<organism evidence="2 3">
    <name type="scientific">Ensete ventricosum</name>
    <name type="common">Abyssinian banana</name>
    <name type="synonym">Musa ensete</name>
    <dbReference type="NCBI Taxonomy" id="4639"/>
    <lineage>
        <taxon>Eukaryota</taxon>
        <taxon>Viridiplantae</taxon>
        <taxon>Streptophyta</taxon>
        <taxon>Embryophyta</taxon>
        <taxon>Tracheophyta</taxon>
        <taxon>Spermatophyta</taxon>
        <taxon>Magnoliopsida</taxon>
        <taxon>Liliopsida</taxon>
        <taxon>Zingiberales</taxon>
        <taxon>Musaceae</taxon>
        <taxon>Ensete</taxon>
    </lineage>
</organism>
<dbReference type="PANTHER" id="PTHR11999">
    <property type="entry name" value="GROUP II PYRIDOXAL-5-PHOSPHATE DECARBOXYLASE"/>
    <property type="match status" value="1"/>
</dbReference>
<evidence type="ECO:0000256" key="1">
    <source>
        <dbReference type="ARBA" id="ARBA00022793"/>
    </source>
</evidence>